<name>A0A3N1D086_9ACTN</name>
<dbReference type="PANTHER" id="PTHR33221:SF13">
    <property type="entry name" value="TRANSCRIPTIONAL REGULATOR-RELATED"/>
    <property type="match status" value="1"/>
</dbReference>
<sequence length="160" mass="17396">MSSGVEWGVHCCLTLAWLEGEGPVSTGRLAAWFDVPTEYLKKQLQALTRAGILESTPGVQGGFALARRPESITLMDVVTALEGADELFRCTEIRQSGVGGLGGGDEFRRPCGVSAAMLRAELAWRRELAAQTIADLMSASPEASAERTRRRYREMSRPLP</sequence>
<dbReference type="NCBIfam" id="TIGR00738">
    <property type="entry name" value="rrf2_super"/>
    <property type="match status" value="1"/>
</dbReference>
<protein>
    <submittedName>
        <fullName evidence="2">BadM/Rrf2 family transcriptional regulator</fullName>
    </submittedName>
</protein>
<dbReference type="InterPro" id="IPR030489">
    <property type="entry name" value="TR_Rrf2-type_CS"/>
</dbReference>
<gene>
    <name evidence="2" type="ORF">EDD29_4518</name>
</gene>
<comment type="caution">
    <text evidence="2">The sequence shown here is derived from an EMBL/GenBank/DDBJ whole genome shotgun (WGS) entry which is preliminary data.</text>
</comment>
<dbReference type="InterPro" id="IPR036390">
    <property type="entry name" value="WH_DNA-bd_sf"/>
</dbReference>
<accession>A0A3N1D086</accession>
<keyword evidence="3" id="KW-1185">Reference proteome</keyword>
<dbReference type="PROSITE" id="PS01332">
    <property type="entry name" value="HTH_RRF2_1"/>
    <property type="match status" value="1"/>
</dbReference>
<evidence type="ECO:0000313" key="2">
    <source>
        <dbReference type="EMBL" id="ROO86932.1"/>
    </source>
</evidence>
<dbReference type="PROSITE" id="PS51197">
    <property type="entry name" value="HTH_RRF2_2"/>
    <property type="match status" value="1"/>
</dbReference>
<dbReference type="Gene3D" id="1.10.10.10">
    <property type="entry name" value="Winged helix-like DNA-binding domain superfamily/Winged helix DNA-binding domain"/>
    <property type="match status" value="1"/>
</dbReference>
<dbReference type="SUPFAM" id="SSF46785">
    <property type="entry name" value="Winged helix' DNA-binding domain"/>
    <property type="match status" value="1"/>
</dbReference>
<dbReference type="PANTHER" id="PTHR33221">
    <property type="entry name" value="WINGED HELIX-TURN-HELIX TRANSCRIPTIONAL REGULATOR, RRF2 FAMILY"/>
    <property type="match status" value="1"/>
</dbReference>
<dbReference type="Pfam" id="PF02082">
    <property type="entry name" value="Rrf2"/>
    <property type="match status" value="1"/>
</dbReference>
<dbReference type="Proteomes" id="UP000272400">
    <property type="component" value="Unassembled WGS sequence"/>
</dbReference>
<dbReference type="GO" id="GO:0005829">
    <property type="term" value="C:cytosol"/>
    <property type="evidence" value="ECO:0007669"/>
    <property type="project" value="TreeGrafter"/>
</dbReference>
<evidence type="ECO:0000313" key="3">
    <source>
        <dbReference type="Proteomes" id="UP000272400"/>
    </source>
</evidence>
<dbReference type="AlphaFoldDB" id="A0A3N1D086"/>
<evidence type="ECO:0000256" key="1">
    <source>
        <dbReference type="SAM" id="MobiDB-lite"/>
    </source>
</evidence>
<dbReference type="InterPro" id="IPR000944">
    <property type="entry name" value="Tscrpt_reg_Rrf2"/>
</dbReference>
<dbReference type="EMBL" id="RJKE01000001">
    <property type="protein sequence ID" value="ROO86932.1"/>
    <property type="molecule type" value="Genomic_DNA"/>
</dbReference>
<dbReference type="InterPro" id="IPR036388">
    <property type="entry name" value="WH-like_DNA-bd_sf"/>
</dbReference>
<reference evidence="2 3" key="1">
    <citation type="submission" date="2018-11" db="EMBL/GenBank/DDBJ databases">
        <title>Sequencing the genomes of 1000 actinobacteria strains.</title>
        <authorList>
            <person name="Klenk H.-P."/>
        </authorList>
    </citation>
    <scope>NUCLEOTIDE SEQUENCE [LARGE SCALE GENOMIC DNA]</scope>
    <source>
        <strain evidence="2 3">DSM 44254</strain>
    </source>
</reference>
<feature type="region of interest" description="Disordered" evidence="1">
    <location>
        <begin position="139"/>
        <end position="160"/>
    </location>
</feature>
<dbReference type="GO" id="GO:0003700">
    <property type="term" value="F:DNA-binding transcription factor activity"/>
    <property type="evidence" value="ECO:0007669"/>
    <property type="project" value="TreeGrafter"/>
</dbReference>
<organism evidence="2 3">
    <name type="scientific">Actinocorallia herbida</name>
    <dbReference type="NCBI Taxonomy" id="58109"/>
    <lineage>
        <taxon>Bacteria</taxon>
        <taxon>Bacillati</taxon>
        <taxon>Actinomycetota</taxon>
        <taxon>Actinomycetes</taxon>
        <taxon>Streptosporangiales</taxon>
        <taxon>Thermomonosporaceae</taxon>
        <taxon>Actinocorallia</taxon>
    </lineage>
</organism>
<proteinExistence type="predicted"/>